<dbReference type="NCBIfam" id="NF033530">
    <property type="entry name" value="lasso_PqqD_Strm"/>
    <property type="match status" value="1"/>
</dbReference>
<name>A0A9P2TBP0_THEFU</name>
<accession>A0A9P2TBP0</accession>
<dbReference type="SMR" id="A0A9P2TBP0"/>
<dbReference type="RefSeq" id="WP_011291591.1">
    <property type="nucleotide sequence ID" value="NZ_AOSG01000028.1"/>
</dbReference>
<dbReference type="EMBL" id="AOSG01000028">
    <property type="protein sequence ID" value="EOR71738.1"/>
    <property type="molecule type" value="Genomic_DNA"/>
</dbReference>
<dbReference type="InterPro" id="IPR008792">
    <property type="entry name" value="PQQD"/>
</dbReference>
<dbReference type="InterPro" id="IPR041881">
    <property type="entry name" value="PqqD_sf"/>
</dbReference>
<gene>
    <name evidence="1" type="ORF">TM51_06132</name>
</gene>
<protein>
    <recommendedName>
        <fullName evidence="3">Coenzyme PQQ synthesis protein D (PqqD)</fullName>
    </recommendedName>
</protein>
<evidence type="ECO:0000313" key="1">
    <source>
        <dbReference type="EMBL" id="EOR71738.1"/>
    </source>
</evidence>
<reference evidence="1 2" key="1">
    <citation type="journal article" date="2013" name="Genome Announc.">
        <title>Draft Genome Sequence of the Lignocellulose Decomposer Thermobifida fusca Strain TM51.</title>
        <authorList>
            <person name="Toth A."/>
            <person name="Barna T."/>
            <person name="Nagy I."/>
            <person name="Horvath B."/>
            <person name="Nagy I."/>
            <person name="Tancsics A."/>
            <person name="Kriszt B."/>
            <person name="Baka E."/>
            <person name="Fekete C."/>
            <person name="Kukolya J."/>
        </authorList>
    </citation>
    <scope>NUCLEOTIDE SEQUENCE [LARGE SCALE GENOMIC DNA]</scope>
    <source>
        <strain evidence="1 2">TM51</strain>
    </source>
</reference>
<proteinExistence type="predicted"/>
<sequence length="90" mass="9959">METTGAEFRLRPEISVAQTDYGMVLLDGRSGEYWQLNDTAALIVQRLLDGHSPADVAQFLTSEYEVERTDAERDIAALVTSLKENGMALP</sequence>
<dbReference type="Gene3D" id="1.10.10.1150">
    <property type="entry name" value="Coenzyme PQQ synthesis protein D (PqqD)"/>
    <property type="match status" value="1"/>
</dbReference>
<comment type="caution">
    <text evidence="1">The sequence shown here is derived from an EMBL/GenBank/DDBJ whole genome shotgun (WGS) entry which is preliminary data.</text>
</comment>
<evidence type="ECO:0000313" key="2">
    <source>
        <dbReference type="Proteomes" id="UP000014184"/>
    </source>
</evidence>
<dbReference type="AlphaFoldDB" id="A0A9P2TBP0"/>
<keyword evidence="2" id="KW-1185">Reference proteome</keyword>
<dbReference type="Proteomes" id="UP000014184">
    <property type="component" value="Unassembled WGS sequence"/>
</dbReference>
<evidence type="ECO:0008006" key="3">
    <source>
        <dbReference type="Google" id="ProtNLM"/>
    </source>
</evidence>
<organism evidence="1 2">
    <name type="scientific">Thermobifida fusca TM51</name>
    <dbReference type="NCBI Taxonomy" id="1169414"/>
    <lineage>
        <taxon>Bacteria</taxon>
        <taxon>Bacillati</taxon>
        <taxon>Actinomycetota</taxon>
        <taxon>Actinomycetes</taxon>
        <taxon>Streptosporangiales</taxon>
        <taxon>Nocardiopsidaceae</taxon>
        <taxon>Thermobifida</taxon>
    </lineage>
</organism>
<dbReference type="Pfam" id="PF05402">
    <property type="entry name" value="PqqD"/>
    <property type="match status" value="1"/>
</dbReference>